<gene>
    <name evidence="5" type="ORF">SCAR479_05936</name>
</gene>
<keyword evidence="6" id="KW-1185">Reference proteome</keyword>
<dbReference type="InterPro" id="IPR051911">
    <property type="entry name" value="SDR_oxidoreductase"/>
</dbReference>
<dbReference type="EMBL" id="JARVKM010000021">
    <property type="protein sequence ID" value="KAK9777543.1"/>
    <property type="molecule type" value="Genomic_DNA"/>
</dbReference>
<reference evidence="5 6" key="1">
    <citation type="submission" date="2024-02" db="EMBL/GenBank/DDBJ databases">
        <title>First draft genome assembly of two strains of Seiridium cardinale.</title>
        <authorList>
            <person name="Emiliani G."/>
            <person name="Scali E."/>
        </authorList>
    </citation>
    <scope>NUCLEOTIDE SEQUENCE [LARGE SCALE GENOMIC DNA]</scope>
    <source>
        <strain evidence="5 6">BM-138-000479</strain>
    </source>
</reference>
<name>A0ABR2XUN4_9PEZI</name>
<dbReference type="Pfam" id="PF00106">
    <property type="entry name" value="adh_short"/>
    <property type="match status" value="1"/>
</dbReference>
<dbReference type="PANTHER" id="PTHR43976">
    <property type="entry name" value="SHORT CHAIN DEHYDROGENASE"/>
    <property type="match status" value="1"/>
</dbReference>
<dbReference type="InterPro" id="IPR002347">
    <property type="entry name" value="SDR_fam"/>
</dbReference>
<organism evidence="5 6">
    <name type="scientific">Seiridium cardinale</name>
    <dbReference type="NCBI Taxonomy" id="138064"/>
    <lineage>
        <taxon>Eukaryota</taxon>
        <taxon>Fungi</taxon>
        <taxon>Dikarya</taxon>
        <taxon>Ascomycota</taxon>
        <taxon>Pezizomycotina</taxon>
        <taxon>Sordariomycetes</taxon>
        <taxon>Xylariomycetidae</taxon>
        <taxon>Amphisphaeriales</taxon>
        <taxon>Sporocadaceae</taxon>
        <taxon>Seiridium</taxon>
    </lineage>
</organism>
<dbReference type="Proteomes" id="UP001465668">
    <property type="component" value="Unassembled WGS sequence"/>
</dbReference>
<protein>
    <submittedName>
        <fullName evidence="5">Uncharacterized protein</fullName>
    </submittedName>
</protein>
<evidence type="ECO:0000313" key="6">
    <source>
        <dbReference type="Proteomes" id="UP001465668"/>
    </source>
</evidence>
<evidence type="ECO:0000256" key="1">
    <source>
        <dbReference type="ARBA" id="ARBA00006484"/>
    </source>
</evidence>
<comment type="similarity">
    <text evidence="1 4">Belongs to the short-chain dehydrogenases/reductases (SDR) family.</text>
</comment>
<evidence type="ECO:0000256" key="3">
    <source>
        <dbReference type="ARBA" id="ARBA00023002"/>
    </source>
</evidence>
<dbReference type="PRINTS" id="PR00081">
    <property type="entry name" value="GDHRDH"/>
</dbReference>
<evidence type="ECO:0000256" key="4">
    <source>
        <dbReference type="RuleBase" id="RU000363"/>
    </source>
</evidence>
<sequence length="297" mass="31548">MTGNTWFISGATSGFGKHIALEALSRGDSVVATSRTATSKLSNLADQGALLIDLDVTASDAEIQFAFDQAVSKFGGITHFINAAGYILEGPVEGASAEDIAKTFNVNVLGNMNLSRHEVALLRKQGKGGVIANFGSLASWGGGPAYAYYCSTKWAVSGFTESLHAEVKEFGISGVVIEPGYFRTGFLNSSGGNRLFVSNALTEEYKGTAVEQVRNVLNQVDNNQTGDVIKGSKVIVDVLTRTGVAEGKEIPMRLPLGPDIVKGIKDKIAQTQQLLEEWEEIASSTDHDDVKKAQIGS</sequence>
<comment type="caution">
    <text evidence="5">The sequence shown here is derived from an EMBL/GenBank/DDBJ whole genome shotgun (WGS) entry which is preliminary data.</text>
</comment>
<dbReference type="InterPro" id="IPR020904">
    <property type="entry name" value="Sc_DH/Rdtase_CS"/>
</dbReference>
<dbReference type="Gene3D" id="3.40.50.720">
    <property type="entry name" value="NAD(P)-binding Rossmann-like Domain"/>
    <property type="match status" value="1"/>
</dbReference>
<dbReference type="PANTHER" id="PTHR43976:SF16">
    <property type="entry name" value="SHORT-CHAIN DEHYDROGENASE_REDUCTASE FAMILY PROTEIN"/>
    <property type="match status" value="1"/>
</dbReference>
<evidence type="ECO:0000313" key="5">
    <source>
        <dbReference type="EMBL" id="KAK9777543.1"/>
    </source>
</evidence>
<dbReference type="PRINTS" id="PR00080">
    <property type="entry name" value="SDRFAMILY"/>
</dbReference>
<keyword evidence="3" id="KW-0560">Oxidoreductase</keyword>
<dbReference type="InterPro" id="IPR036291">
    <property type="entry name" value="NAD(P)-bd_dom_sf"/>
</dbReference>
<accession>A0ABR2XUN4</accession>
<dbReference type="SUPFAM" id="SSF51735">
    <property type="entry name" value="NAD(P)-binding Rossmann-fold domains"/>
    <property type="match status" value="1"/>
</dbReference>
<proteinExistence type="inferred from homology"/>
<evidence type="ECO:0000256" key="2">
    <source>
        <dbReference type="ARBA" id="ARBA00022857"/>
    </source>
</evidence>
<dbReference type="PROSITE" id="PS00061">
    <property type="entry name" value="ADH_SHORT"/>
    <property type="match status" value="1"/>
</dbReference>
<keyword evidence="2" id="KW-0521">NADP</keyword>